<sequence length="440" mass="46520">MASRRNTKKHAHLFGYGDADPLSGSPVGGSVSDDPLSQALRTTARASSPSSVVAHTPSARSATPSSTARVSRPPSSVSERPQSPTGASLFGRTSPPKLGPTRNDAQATSIFGNLTTLSRKANNRSAQNSPTLEAEKQVRPASATSSPTFKDAAQTERPDKPSEQKAASNDGPDSIHSALGISSGPIESKAQDQLPPNAPPKSTCMTRSSSQPQASTPSTLTSPPERVQQTSPTIKAFEASLQRQPSPNMATSTPAARRDTHTPAAAPEVDDFSKHTVDLAVNAPFTAGPMNDIPTFEETQITTSTTTYSVPSEFTTNDPWSDGLLKTSGPAFQPPPQPILPPPEQQVFVPKPSVDTITQDLAKSNIEPSANDPFADLKQSWNITPGVAGFHQFHATVTSWDDEELPSGFSDLPPRNTQEEHKIGTAPVQGVADVFDNPWA</sequence>
<proteinExistence type="predicted"/>
<feature type="compositionally biased region" description="Low complexity" evidence="1">
    <location>
        <begin position="304"/>
        <end position="313"/>
    </location>
</feature>
<feature type="compositionally biased region" description="Low complexity" evidence="1">
    <location>
        <begin position="206"/>
        <end position="224"/>
    </location>
</feature>
<evidence type="ECO:0000313" key="2">
    <source>
        <dbReference type="EMBL" id="OZJ05581.1"/>
    </source>
</evidence>
<feature type="region of interest" description="Disordered" evidence="1">
    <location>
        <begin position="402"/>
        <end position="428"/>
    </location>
</feature>
<protein>
    <submittedName>
        <fullName evidence="2">Uncharacterized protein</fullName>
    </submittedName>
</protein>
<comment type="caution">
    <text evidence="2">The sequence shown here is derived from an EMBL/GenBank/DDBJ whole genome shotgun (WGS) entry which is preliminary data.</text>
</comment>
<feature type="region of interest" description="Disordered" evidence="1">
    <location>
        <begin position="304"/>
        <end position="345"/>
    </location>
</feature>
<feature type="compositionally biased region" description="Low complexity" evidence="1">
    <location>
        <begin position="20"/>
        <end position="35"/>
    </location>
</feature>
<dbReference type="EMBL" id="MVBO01000013">
    <property type="protein sequence ID" value="OZJ05581.1"/>
    <property type="molecule type" value="Genomic_DNA"/>
</dbReference>
<feature type="compositionally biased region" description="Polar residues" evidence="1">
    <location>
        <begin position="39"/>
        <end position="53"/>
    </location>
</feature>
<feature type="compositionally biased region" description="Basic residues" evidence="1">
    <location>
        <begin position="1"/>
        <end position="12"/>
    </location>
</feature>
<dbReference type="Proteomes" id="UP000242875">
    <property type="component" value="Unassembled WGS sequence"/>
</dbReference>
<feature type="region of interest" description="Disordered" evidence="1">
    <location>
        <begin position="1"/>
        <end position="273"/>
    </location>
</feature>
<evidence type="ECO:0000256" key="1">
    <source>
        <dbReference type="SAM" id="MobiDB-lite"/>
    </source>
</evidence>
<dbReference type="AlphaFoldDB" id="A0A261Y4P9"/>
<accession>A0A261Y4P9</accession>
<feature type="compositionally biased region" description="Polar residues" evidence="1">
    <location>
        <begin position="103"/>
        <end position="131"/>
    </location>
</feature>
<name>A0A261Y4P9_9FUNG</name>
<feature type="compositionally biased region" description="Basic and acidic residues" evidence="1">
    <location>
        <begin position="153"/>
        <end position="163"/>
    </location>
</feature>
<feature type="compositionally biased region" description="Polar residues" evidence="1">
    <location>
        <begin position="241"/>
        <end position="254"/>
    </location>
</feature>
<evidence type="ECO:0000313" key="3">
    <source>
        <dbReference type="Proteomes" id="UP000242875"/>
    </source>
</evidence>
<reference evidence="2 3" key="1">
    <citation type="journal article" date="2017" name="Mycologia">
        <title>Bifiguratus adelaidae, gen. et sp. nov., a new member of Mucoromycotina in endophytic and soil-dwelling habitats.</title>
        <authorList>
            <person name="Torres-Cruz T.J."/>
            <person name="Billingsley Tobias T.L."/>
            <person name="Almatruk M."/>
            <person name="Hesse C."/>
            <person name="Kuske C.R."/>
            <person name="Desiro A."/>
            <person name="Benucci G.M."/>
            <person name="Bonito G."/>
            <person name="Stajich J.E."/>
            <person name="Dunlap C."/>
            <person name="Arnold A.E."/>
            <person name="Porras-Alfaro A."/>
        </authorList>
    </citation>
    <scope>NUCLEOTIDE SEQUENCE [LARGE SCALE GENOMIC DNA]</scope>
    <source>
        <strain evidence="2 3">AZ0501</strain>
    </source>
</reference>
<feature type="compositionally biased region" description="Pro residues" evidence="1">
    <location>
        <begin position="332"/>
        <end position="344"/>
    </location>
</feature>
<gene>
    <name evidence="2" type="ORF">BZG36_01726</name>
</gene>
<feature type="compositionally biased region" description="Low complexity" evidence="1">
    <location>
        <begin position="56"/>
        <end position="84"/>
    </location>
</feature>
<keyword evidence="3" id="KW-1185">Reference proteome</keyword>
<organism evidence="2 3">
    <name type="scientific">Bifiguratus adelaidae</name>
    <dbReference type="NCBI Taxonomy" id="1938954"/>
    <lineage>
        <taxon>Eukaryota</taxon>
        <taxon>Fungi</taxon>
        <taxon>Fungi incertae sedis</taxon>
        <taxon>Mucoromycota</taxon>
        <taxon>Mucoromycotina</taxon>
        <taxon>Endogonomycetes</taxon>
        <taxon>Endogonales</taxon>
        <taxon>Endogonales incertae sedis</taxon>
        <taxon>Bifiguratus</taxon>
    </lineage>
</organism>